<keyword evidence="3" id="KW-0274">FAD</keyword>
<evidence type="ECO:0000259" key="5">
    <source>
        <dbReference type="Pfam" id="PF01266"/>
    </source>
</evidence>
<dbReference type="Gene3D" id="3.30.9.10">
    <property type="entry name" value="D-Amino Acid Oxidase, subunit A, domain 2"/>
    <property type="match status" value="1"/>
</dbReference>
<dbReference type="Pfam" id="PF01266">
    <property type="entry name" value="DAO"/>
    <property type="match status" value="1"/>
</dbReference>
<evidence type="ECO:0000313" key="7">
    <source>
        <dbReference type="Proteomes" id="UP001500967"/>
    </source>
</evidence>
<reference evidence="6 7" key="1">
    <citation type="journal article" date="2019" name="Int. J. Syst. Evol. Microbiol.">
        <title>The Global Catalogue of Microorganisms (GCM) 10K type strain sequencing project: providing services to taxonomists for standard genome sequencing and annotation.</title>
        <authorList>
            <consortium name="The Broad Institute Genomics Platform"/>
            <consortium name="The Broad Institute Genome Sequencing Center for Infectious Disease"/>
            <person name="Wu L."/>
            <person name="Ma J."/>
        </authorList>
    </citation>
    <scope>NUCLEOTIDE SEQUENCE [LARGE SCALE GENOMIC DNA]</scope>
    <source>
        <strain evidence="6 7">JCM 10425</strain>
    </source>
</reference>
<evidence type="ECO:0000313" key="6">
    <source>
        <dbReference type="EMBL" id="GAA0245478.1"/>
    </source>
</evidence>
<dbReference type="SUPFAM" id="SSF51905">
    <property type="entry name" value="FAD/NAD(P)-binding domain"/>
    <property type="match status" value="1"/>
</dbReference>
<dbReference type="PANTHER" id="PTHR10961:SF46">
    <property type="entry name" value="PEROXISOMAL SARCOSINE OXIDASE"/>
    <property type="match status" value="1"/>
</dbReference>
<organism evidence="6 7">
    <name type="scientific">Cryptosporangium japonicum</name>
    <dbReference type="NCBI Taxonomy" id="80872"/>
    <lineage>
        <taxon>Bacteria</taxon>
        <taxon>Bacillati</taxon>
        <taxon>Actinomycetota</taxon>
        <taxon>Actinomycetes</taxon>
        <taxon>Cryptosporangiales</taxon>
        <taxon>Cryptosporangiaceae</taxon>
        <taxon>Cryptosporangium</taxon>
    </lineage>
</organism>
<dbReference type="RefSeq" id="WP_344649770.1">
    <property type="nucleotide sequence ID" value="NZ_BAAAGX010000014.1"/>
</dbReference>
<accession>A0ABN0UC36</accession>
<evidence type="ECO:0000256" key="3">
    <source>
        <dbReference type="ARBA" id="ARBA00022827"/>
    </source>
</evidence>
<evidence type="ECO:0000256" key="1">
    <source>
        <dbReference type="ARBA" id="ARBA00001974"/>
    </source>
</evidence>
<dbReference type="Gene3D" id="3.50.50.60">
    <property type="entry name" value="FAD/NAD(P)-binding domain"/>
    <property type="match status" value="1"/>
</dbReference>
<keyword evidence="4" id="KW-0560">Oxidoreductase</keyword>
<evidence type="ECO:0000256" key="2">
    <source>
        <dbReference type="ARBA" id="ARBA00022630"/>
    </source>
</evidence>
<dbReference type="PANTHER" id="PTHR10961">
    <property type="entry name" value="PEROXISOMAL SARCOSINE OXIDASE"/>
    <property type="match status" value="1"/>
</dbReference>
<dbReference type="Proteomes" id="UP001500967">
    <property type="component" value="Unassembled WGS sequence"/>
</dbReference>
<dbReference type="InterPro" id="IPR036188">
    <property type="entry name" value="FAD/NAD-bd_sf"/>
</dbReference>
<dbReference type="EMBL" id="BAAAGX010000014">
    <property type="protein sequence ID" value="GAA0245478.1"/>
    <property type="molecule type" value="Genomic_DNA"/>
</dbReference>
<keyword evidence="2" id="KW-0285">Flavoprotein</keyword>
<name>A0ABN0UC36_9ACTN</name>
<comment type="caution">
    <text evidence="6">The sequence shown here is derived from an EMBL/GenBank/DDBJ whole genome shotgun (WGS) entry which is preliminary data.</text>
</comment>
<keyword evidence="7" id="KW-1185">Reference proteome</keyword>
<sequence length="341" mass="36075">MRIGVIGAGIVGLSTAYALRRYPVTVRVFDRAAPMTGRSRGGTRIFRYAHDTPALVRYAARAREGWNRWERTSGQVLIGAETTVVSGDGAAERYAAMRAAGVRCGLYPSLASVPGLPARPETPGPFLVDPAGGVIQAARTGAFLAAAVRRGLVVDEVERVTAHGHAATIHSSRGSWQCDSVLVAAGAGPLVPEVVADPEHHFRFTFPLAPGADPRCWIERSGSWRDGFTTYGHRAGAGLWALGAHLPAEDTAWSLPVAEARRRALSAVTAYVREFLSDVVSPEPVDEVYCAPTRGLGDGIHVARSGPVLSVWGENLFKFAPALGADLAAAVASRGLPEDLP</sequence>
<gene>
    <name evidence="6" type="ORF">GCM10009539_33550</name>
</gene>
<dbReference type="InterPro" id="IPR045170">
    <property type="entry name" value="MTOX"/>
</dbReference>
<evidence type="ECO:0000256" key="4">
    <source>
        <dbReference type="ARBA" id="ARBA00023002"/>
    </source>
</evidence>
<feature type="domain" description="FAD dependent oxidoreductase" evidence="5">
    <location>
        <begin position="3"/>
        <end position="328"/>
    </location>
</feature>
<dbReference type="InterPro" id="IPR006076">
    <property type="entry name" value="FAD-dep_OxRdtase"/>
</dbReference>
<protein>
    <recommendedName>
        <fullName evidence="5">FAD dependent oxidoreductase domain-containing protein</fullName>
    </recommendedName>
</protein>
<proteinExistence type="predicted"/>
<comment type="cofactor">
    <cofactor evidence="1">
        <name>FAD</name>
        <dbReference type="ChEBI" id="CHEBI:57692"/>
    </cofactor>
</comment>